<name>A0A232EK48_9HYME</name>
<proteinExistence type="predicted"/>
<feature type="region of interest" description="Disordered" evidence="1">
    <location>
        <begin position="19"/>
        <end position="42"/>
    </location>
</feature>
<evidence type="ECO:0000256" key="1">
    <source>
        <dbReference type="SAM" id="MobiDB-lite"/>
    </source>
</evidence>
<dbReference type="Proteomes" id="UP000215335">
    <property type="component" value="Unassembled WGS sequence"/>
</dbReference>
<dbReference type="EMBL" id="NNAY01003895">
    <property type="protein sequence ID" value="OXU18698.1"/>
    <property type="molecule type" value="Genomic_DNA"/>
</dbReference>
<dbReference type="AlphaFoldDB" id="A0A232EK48"/>
<evidence type="ECO:0000313" key="2">
    <source>
        <dbReference type="EMBL" id="OXU18698.1"/>
    </source>
</evidence>
<reference evidence="2 3" key="1">
    <citation type="journal article" date="2017" name="Curr. Biol.">
        <title>The Evolution of Venom by Co-option of Single-Copy Genes.</title>
        <authorList>
            <person name="Martinson E.O."/>
            <person name="Mrinalini"/>
            <person name="Kelkar Y.D."/>
            <person name="Chang C.H."/>
            <person name="Werren J.H."/>
        </authorList>
    </citation>
    <scope>NUCLEOTIDE SEQUENCE [LARGE SCALE GENOMIC DNA]</scope>
    <source>
        <strain evidence="2 3">Alberta</strain>
        <tissue evidence="2">Whole body</tissue>
    </source>
</reference>
<evidence type="ECO:0000313" key="3">
    <source>
        <dbReference type="Proteomes" id="UP000215335"/>
    </source>
</evidence>
<keyword evidence="3" id="KW-1185">Reference proteome</keyword>
<protein>
    <submittedName>
        <fullName evidence="2">Uncharacterized protein</fullName>
    </submittedName>
</protein>
<comment type="caution">
    <text evidence="2">The sequence shown here is derived from an EMBL/GenBank/DDBJ whole genome shotgun (WGS) entry which is preliminary data.</text>
</comment>
<accession>A0A232EK48</accession>
<gene>
    <name evidence="2" type="ORF">TSAR_001762</name>
</gene>
<feature type="compositionally biased region" description="Low complexity" evidence="1">
    <location>
        <begin position="19"/>
        <end position="33"/>
    </location>
</feature>
<organism evidence="2 3">
    <name type="scientific">Trichomalopsis sarcophagae</name>
    <dbReference type="NCBI Taxonomy" id="543379"/>
    <lineage>
        <taxon>Eukaryota</taxon>
        <taxon>Metazoa</taxon>
        <taxon>Ecdysozoa</taxon>
        <taxon>Arthropoda</taxon>
        <taxon>Hexapoda</taxon>
        <taxon>Insecta</taxon>
        <taxon>Pterygota</taxon>
        <taxon>Neoptera</taxon>
        <taxon>Endopterygota</taxon>
        <taxon>Hymenoptera</taxon>
        <taxon>Apocrita</taxon>
        <taxon>Proctotrupomorpha</taxon>
        <taxon>Chalcidoidea</taxon>
        <taxon>Pteromalidae</taxon>
        <taxon>Pteromalinae</taxon>
        <taxon>Trichomalopsis</taxon>
    </lineage>
</organism>
<sequence length="75" mass="8588">MDSPLKNIVENHIRAQSDEFNNNTPLTTFNNENKATDPKTKEQDSVLFTNTREVKNLLKYMSNKTSTSWDGIPNT</sequence>